<dbReference type="GO" id="GO:0016758">
    <property type="term" value="F:hexosyltransferase activity"/>
    <property type="evidence" value="ECO:0007669"/>
    <property type="project" value="TreeGrafter"/>
</dbReference>
<dbReference type="AlphaFoldDB" id="A0A9D1K4T6"/>
<proteinExistence type="predicted"/>
<reference evidence="3" key="1">
    <citation type="submission" date="2020-10" db="EMBL/GenBank/DDBJ databases">
        <authorList>
            <person name="Gilroy R."/>
        </authorList>
    </citation>
    <scope>NUCLEOTIDE SEQUENCE</scope>
    <source>
        <strain evidence="3">CHK152-2994</strain>
    </source>
</reference>
<gene>
    <name evidence="3" type="ORF">IAD41_07605</name>
</gene>
<dbReference type="EMBL" id="DVJO01000167">
    <property type="protein sequence ID" value="HIS83453.1"/>
    <property type="molecule type" value="Genomic_DNA"/>
</dbReference>
<dbReference type="Proteomes" id="UP000824139">
    <property type="component" value="Unassembled WGS sequence"/>
</dbReference>
<evidence type="ECO:0000313" key="3">
    <source>
        <dbReference type="EMBL" id="HIS83453.1"/>
    </source>
</evidence>
<dbReference type="PANTHER" id="PTHR34136">
    <property type="match status" value="1"/>
</dbReference>
<keyword evidence="2" id="KW-0808">Transferase</keyword>
<reference evidence="3" key="2">
    <citation type="journal article" date="2021" name="PeerJ">
        <title>Extensive microbial diversity within the chicken gut microbiome revealed by metagenomics and culture.</title>
        <authorList>
            <person name="Gilroy R."/>
            <person name="Ravi A."/>
            <person name="Getino M."/>
            <person name="Pursley I."/>
            <person name="Horton D.L."/>
            <person name="Alikhan N.F."/>
            <person name="Baker D."/>
            <person name="Gharbi K."/>
            <person name="Hall N."/>
            <person name="Watson M."/>
            <person name="Adriaenssens E.M."/>
            <person name="Foster-Nyarko E."/>
            <person name="Jarju S."/>
            <person name="Secka A."/>
            <person name="Antonio M."/>
            <person name="Oren A."/>
            <person name="Chaudhuri R.R."/>
            <person name="La Ragione R."/>
            <person name="Hildebrand F."/>
            <person name="Pallen M.J."/>
        </authorList>
    </citation>
    <scope>NUCLEOTIDE SEQUENCE</scope>
    <source>
        <strain evidence="3">CHK152-2994</strain>
    </source>
</reference>
<evidence type="ECO:0000313" key="4">
    <source>
        <dbReference type="Proteomes" id="UP000824139"/>
    </source>
</evidence>
<evidence type="ECO:0000256" key="1">
    <source>
        <dbReference type="ARBA" id="ARBA00022676"/>
    </source>
</evidence>
<comment type="caution">
    <text evidence="3">The sequence shown here is derived from an EMBL/GenBank/DDBJ whole genome shotgun (WGS) entry which is preliminary data.</text>
</comment>
<sequence length="236" mass="26574">MERNLVKIQNLLIDTFTFEEAIEYAQKGQVVTLNPEMIDAASKNTDLANIIREAELVIPDGIGVQLGLKILGHDVKRIAGIEFARKILEKYTLIGKSVALVGAKPEVIEKTVQNLKKEIPGINIVYYHDGYFNDDNEILTCLQNSSPDVVLTALGFPKQEVFNYKGKKLLSETLFIGVGGSFDVWSGTVEIAPEIYQKLCIEWLYRTIKDPKRFKRIFPTLPMFVLKVLKEKVTGV</sequence>
<evidence type="ECO:0000256" key="2">
    <source>
        <dbReference type="ARBA" id="ARBA00022679"/>
    </source>
</evidence>
<dbReference type="InterPro" id="IPR004629">
    <property type="entry name" value="WecG_TagA_CpsF"/>
</dbReference>
<accession>A0A9D1K4T6</accession>
<protein>
    <submittedName>
        <fullName evidence="3">WecB/TagA/CpsF family glycosyltransferase</fullName>
    </submittedName>
</protein>
<name>A0A9D1K4T6_9BACT</name>
<keyword evidence="1" id="KW-0328">Glycosyltransferase</keyword>
<dbReference type="Pfam" id="PF03808">
    <property type="entry name" value="Glyco_tran_WecG"/>
    <property type="match status" value="1"/>
</dbReference>
<dbReference type="PANTHER" id="PTHR34136:SF1">
    <property type="entry name" value="UDP-N-ACETYL-D-MANNOSAMINURONIC ACID TRANSFERASE"/>
    <property type="match status" value="1"/>
</dbReference>
<dbReference type="NCBIfam" id="TIGR00696">
    <property type="entry name" value="wecG_tagA_cpsF"/>
    <property type="match status" value="1"/>
</dbReference>
<organism evidence="3 4">
    <name type="scientific">Candidatus Scatenecus faecavium</name>
    <dbReference type="NCBI Taxonomy" id="2840915"/>
    <lineage>
        <taxon>Bacteria</taxon>
        <taxon>Candidatus Scatenecus</taxon>
    </lineage>
</organism>
<dbReference type="CDD" id="cd06533">
    <property type="entry name" value="Glyco_transf_WecG_TagA"/>
    <property type="match status" value="1"/>
</dbReference>